<dbReference type="PROSITE" id="PS50157">
    <property type="entry name" value="ZINC_FINGER_C2H2_2"/>
    <property type="match status" value="1"/>
</dbReference>
<keyword evidence="2 4" id="KW-0863">Zinc-finger</keyword>
<dbReference type="AlphaFoldDB" id="A0A4Y2GDV8"/>
<reference evidence="6 7" key="1">
    <citation type="journal article" date="2019" name="Sci. Rep.">
        <title>Orb-weaving spider Araneus ventricosus genome elucidates the spidroin gene catalogue.</title>
        <authorList>
            <person name="Kono N."/>
            <person name="Nakamura H."/>
            <person name="Ohtoshi R."/>
            <person name="Moran D.A.P."/>
            <person name="Shinohara A."/>
            <person name="Yoshida Y."/>
            <person name="Fujiwara M."/>
            <person name="Mori M."/>
            <person name="Tomita M."/>
            <person name="Arakawa K."/>
        </authorList>
    </citation>
    <scope>NUCLEOTIDE SEQUENCE [LARGE SCALE GENOMIC DNA]</scope>
</reference>
<dbReference type="GO" id="GO:0008270">
    <property type="term" value="F:zinc ion binding"/>
    <property type="evidence" value="ECO:0007669"/>
    <property type="project" value="UniProtKB-KW"/>
</dbReference>
<dbReference type="FunFam" id="3.30.160.60:FF:000446">
    <property type="entry name" value="Zinc finger protein"/>
    <property type="match status" value="1"/>
</dbReference>
<evidence type="ECO:0000313" key="6">
    <source>
        <dbReference type="EMBL" id="GBM50966.1"/>
    </source>
</evidence>
<keyword evidence="7" id="KW-1185">Reference proteome</keyword>
<dbReference type="InterPro" id="IPR013087">
    <property type="entry name" value="Znf_C2H2_type"/>
</dbReference>
<protein>
    <recommendedName>
        <fullName evidence="5">C2H2-type domain-containing protein</fullName>
    </recommendedName>
</protein>
<organism evidence="6 7">
    <name type="scientific">Araneus ventricosus</name>
    <name type="common">Orbweaver spider</name>
    <name type="synonym">Epeira ventricosa</name>
    <dbReference type="NCBI Taxonomy" id="182803"/>
    <lineage>
        <taxon>Eukaryota</taxon>
        <taxon>Metazoa</taxon>
        <taxon>Ecdysozoa</taxon>
        <taxon>Arthropoda</taxon>
        <taxon>Chelicerata</taxon>
        <taxon>Arachnida</taxon>
        <taxon>Araneae</taxon>
        <taxon>Araneomorphae</taxon>
        <taxon>Entelegynae</taxon>
        <taxon>Araneoidea</taxon>
        <taxon>Araneidae</taxon>
        <taxon>Araneus</taxon>
    </lineage>
</organism>
<proteinExistence type="predicted"/>
<dbReference type="SUPFAM" id="SSF57667">
    <property type="entry name" value="beta-beta-alpha zinc fingers"/>
    <property type="match status" value="1"/>
</dbReference>
<dbReference type="Gene3D" id="3.30.160.60">
    <property type="entry name" value="Classic Zinc Finger"/>
    <property type="match status" value="1"/>
</dbReference>
<dbReference type="InterPro" id="IPR036236">
    <property type="entry name" value="Znf_C2H2_sf"/>
</dbReference>
<evidence type="ECO:0000256" key="3">
    <source>
        <dbReference type="ARBA" id="ARBA00022833"/>
    </source>
</evidence>
<gene>
    <name evidence="6" type="ORF">AVEN_114617_1</name>
</gene>
<dbReference type="SMART" id="SM00355">
    <property type="entry name" value="ZnF_C2H2"/>
    <property type="match status" value="2"/>
</dbReference>
<evidence type="ECO:0000256" key="1">
    <source>
        <dbReference type="ARBA" id="ARBA00022723"/>
    </source>
</evidence>
<feature type="domain" description="C2H2-type" evidence="5">
    <location>
        <begin position="51"/>
        <end position="78"/>
    </location>
</feature>
<name>A0A4Y2GDV8_ARAVE</name>
<accession>A0A4Y2GDV8</accession>
<evidence type="ECO:0000313" key="7">
    <source>
        <dbReference type="Proteomes" id="UP000499080"/>
    </source>
</evidence>
<evidence type="ECO:0000256" key="4">
    <source>
        <dbReference type="PROSITE-ProRule" id="PRU00042"/>
    </source>
</evidence>
<evidence type="ECO:0000256" key="2">
    <source>
        <dbReference type="ARBA" id="ARBA00022771"/>
    </source>
</evidence>
<dbReference type="GO" id="GO:0005634">
    <property type="term" value="C:nucleus"/>
    <property type="evidence" value="ECO:0007669"/>
    <property type="project" value="UniProtKB-ARBA"/>
</dbReference>
<comment type="caution">
    <text evidence="6">The sequence shown here is derived from an EMBL/GenBank/DDBJ whole genome shotgun (WGS) entry which is preliminary data.</text>
</comment>
<dbReference type="Proteomes" id="UP000499080">
    <property type="component" value="Unassembled WGS sequence"/>
</dbReference>
<dbReference type="EMBL" id="BGPR01001317">
    <property type="protein sequence ID" value="GBM50966.1"/>
    <property type="molecule type" value="Genomic_DNA"/>
</dbReference>
<dbReference type="PROSITE" id="PS00028">
    <property type="entry name" value="ZINC_FINGER_C2H2_1"/>
    <property type="match status" value="1"/>
</dbReference>
<dbReference type="Pfam" id="PF00096">
    <property type="entry name" value="zf-C2H2"/>
    <property type="match status" value="1"/>
</dbReference>
<keyword evidence="1" id="KW-0479">Metal-binding</keyword>
<evidence type="ECO:0000259" key="5">
    <source>
        <dbReference type="PROSITE" id="PS50157"/>
    </source>
</evidence>
<dbReference type="OrthoDB" id="6436001at2759"/>
<keyword evidence="3" id="KW-0862">Zinc</keyword>
<sequence>MTSTTTPFSDSDDVEWMNEVSTLMVIDEPGSGFGYIVITSSSLVSPSTNDRVCDVCRKSFSREDSFKRHMKKHGDHANHAYSRCCMKFYRLDKLREHMRTHTR</sequence>